<organism evidence="13 14">
    <name type="scientific">candidate division WOR-3 bacterium</name>
    <dbReference type="NCBI Taxonomy" id="2052148"/>
    <lineage>
        <taxon>Bacteria</taxon>
        <taxon>Bacteria division WOR-3</taxon>
    </lineage>
</organism>
<comment type="similarity">
    <text evidence="2 9">Belongs to the beta sliding clamp family.</text>
</comment>
<dbReference type="GO" id="GO:0009360">
    <property type="term" value="C:DNA polymerase III complex"/>
    <property type="evidence" value="ECO:0007669"/>
    <property type="project" value="InterPro"/>
</dbReference>
<evidence type="ECO:0000256" key="7">
    <source>
        <dbReference type="ARBA" id="ARBA00022932"/>
    </source>
</evidence>
<comment type="subcellular location">
    <subcellularLocation>
        <location evidence="1 9">Cytoplasm</location>
    </subcellularLocation>
</comment>
<dbReference type="GO" id="GO:0006271">
    <property type="term" value="P:DNA strand elongation involved in DNA replication"/>
    <property type="evidence" value="ECO:0007669"/>
    <property type="project" value="TreeGrafter"/>
</dbReference>
<feature type="domain" description="DNA polymerase III beta sliding clamp central" evidence="11">
    <location>
        <begin position="132"/>
        <end position="241"/>
    </location>
</feature>
<dbReference type="NCBIfam" id="TIGR00663">
    <property type="entry name" value="dnan"/>
    <property type="match status" value="1"/>
</dbReference>
<evidence type="ECO:0000256" key="8">
    <source>
        <dbReference type="ARBA" id="ARBA00023125"/>
    </source>
</evidence>
<evidence type="ECO:0000313" key="13">
    <source>
        <dbReference type="EMBL" id="HAV93037.1"/>
    </source>
</evidence>
<comment type="subunit">
    <text evidence="9">Forms a ring-shaped head-to-tail homodimer around DNA.</text>
</comment>
<evidence type="ECO:0000256" key="1">
    <source>
        <dbReference type="ARBA" id="ARBA00004496"/>
    </source>
</evidence>
<keyword evidence="8" id="KW-0238">DNA-binding</keyword>
<keyword evidence="6 9" id="KW-0235">DNA replication</keyword>
<evidence type="ECO:0000256" key="4">
    <source>
        <dbReference type="ARBA" id="ARBA00022679"/>
    </source>
</evidence>
<keyword evidence="5 9" id="KW-0548">Nucleotidyltransferase</keyword>
<reference evidence="13 14" key="1">
    <citation type="journal article" date="2018" name="Nat. Biotechnol.">
        <title>A standardized bacterial taxonomy based on genome phylogeny substantially revises the tree of life.</title>
        <authorList>
            <person name="Parks D.H."/>
            <person name="Chuvochina M."/>
            <person name="Waite D.W."/>
            <person name="Rinke C."/>
            <person name="Skarshewski A."/>
            <person name="Chaumeil P.A."/>
            <person name="Hugenholtz P."/>
        </authorList>
    </citation>
    <scope>NUCLEOTIDE SEQUENCE [LARGE SCALE GENOMIC DNA]</scope>
    <source>
        <strain evidence="13">UBA9956</strain>
    </source>
</reference>
<dbReference type="GO" id="GO:0003887">
    <property type="term" value="F:DNA-directed DNA polymerase activity"/>
    <property type="evidence" value="ECO:0007669"/>
    <property type="project" value="UniProtKB-UniRule"/>
</dbReference>
<evidence type="ECO:0000256" key="9">
    <source>
        <dbReference type="PIRNR" id="PIRNR000804"/>
    </source>
</evidence>
<dbReference type="Gene3D" id="3.70.10.10">
    <property type="match status" value="1"/>
</dbReference>
<dbReference type="Gene3D" id="3.10.150.10">
    <property type="entry name" value="DNA Polymerase III, subunit A, domain 2"/>
    <property type="match status" value="1"/>
</dbReference>
<comment type="caution">
    <text evidence="13">The sequence shown here is derived from an EMBL/GenBank/DDBJ whole genome shotgun (WGS) entry which is preliminary data.</text>
</comment>
<keyword evidence="3 9" id="KW-0963">Cytoplasm</keyword>
<evidence type="ECO:0000256" key="3">
    <source>
        <dbReference type="ARBA" id="ARBA00022490"/>
    </source>
</evidence>
<dbReference type="AlphaFoldDB" id="A0A350HBX1"/>
<dbReference type="Pfam" id="PF02767">
    <property type="entry name" value="DNA_pol3_beta_2"/>
    <property type="match status" value="1"/>
</dbReference>
<evidence type="ECO:0000259" key="12">
    <source>
        <dbReference type="Pfam" id="PF02768"/>
    </source>
</evidence>
<name>A0A350HBX1_UNCW3</name>
<dbReference type="InterPro" id="IPR022634">
    <property type="entry name" value="DNA_polIII_beta_N"/>
</dbReference>
<dbReference type="GO" id="GO:0003677">
    <property type="term" value="F:DNA binding"/>
    <property type="evidence" value="ECO:0007669"/>
    <property type="project" value="UniProtKB-UniRule"/>
</dbReference>
<dbReference type="PIRSF" id="PIRSF000804">
    <property type="entry name" value="DNA_pol_III_b"/>
    <property type="match status" value="1"/>
</dbReference>
<evidence type="ECO:0000259" key="10">
    <source>
        <dbReference type="Pfam" id="PF00712"/>
    </source>
</evidence>
<comment type="function">
    <text evidence="9">Confers DNA tethering and processivity to DNA polymerases and other proteins. Acts as a clamp, forming a ring around DNA (a reaction catalyzed by the clamp-loading complex) which diffuses in an ATP-independent manner freely and bidirectionally along dsDNA. Initially characterized for its ability to contact the catalytic subunit of DNA polymerase III (Pol III), a complex, multichain enzyme responsible for most of the replicative synthesis in bacteria; Pol III exhibits 3'-5' exonuclease proofreading activity. The beta chain is required for initiation of replication as well as for processivity of DNA replication.</text>
</comment>
<gene>
    <name evidence="13" type="primary">dnaN</name>
    <name evidence="13" type="ORF">DCW38_07665</name>
</gene>
<protein>
    <recommendedName>
        <fullName evidence="9">Beta sliding clamp</fullName>
    </recommendedName>
</protein>
<dbReference type="InterPro" id="IPR046938">
    <property type="entry name" value="DNA_clamp_sf"/>
</dbReference>
<dbReference type="PANTHER" id="PTHR30478:SF0">
    <property type="entry name" value="BETA SLIDING CLAMP"/>
    <property type="match status" value="1"/>
</dbReference>
<dbReference type="Proteomes" id="UP000264062">
    <property type="component" value="Unassembled WGS sequence"/>
</dbReference>
<evidence type="ECO:0000313" key="14">
    <source>
        <dbReference type="Proteomes" id="UP000264062"/>
    </source>
</evidence>
<dbReference type="PANTHER" id="PTHR30478">
    <property type="entry name" value="DNA POLYMERASE III SUBUNIT BETA"/>
    <property type="match status" value="1"/>
</dbReference>
<feature type="domain" description="DNA polymerase III beta sliding clamp C-terminal" evidence="12">
    <location>
        <begin position="243"/>
        <end position="367"/>
    </location>
</feature>
<evidence type="ECO:0000256" key="2">
    <source>
        <dbReference type="ARBA" id="ARBA00010752"/>
    </source>
</evidence>
<evidence type="ECO:0000259" key="11">
    <source>
        <dbReference type="Pfam" id="PF02767"/>
    </source>
</evidence>
<evidence type="ECO:0000256" key="5">
    <source>
        <dbReference type="ARBA" id="ARBA00022695"/>
    </source>
</evidence>
<feature type="domain" description="DNA polymerase III beta sliding clamp N-terminal" evidence="10">
    <location>
        <begin position="1"/>
        <end position="115"/>
    </location>
</feature>
<accession>A0A350HBX1</accession>
<keyword evidence="4 9" id="KW-0808">Transferase</keyword>
<dbReference type="Pfam" id="PF00712">
    <property type="entry name" value="DNA_pol3_beta"/>
    <property type="match status" value="1"/>
</dbReference>
<sequence length="369" mass="41774">MKIRVDKQEFLKNLNTISSIVPAKPVVTIISNIMIEAKKDVLLFSSTDFEITMHSEMPASVAEDGVIVINAKTIVELVRKLPEGELNISLANDEVSIKSKSGVYKMPVIKKDDYVEISRIEKNKMFNVDSLPIKSAVDNSVFAVSRDAVKVAITGVLLEGAGKNLAFVGTDGHRLALYSIKDIFEKPISNTVIVPPKVLTILRDLIDEVDEFSMGFDEKRIMFKVKNIEVWAKLIEGTFPDYKRVIPTDNNKICIVKKDDLINSLNIVNVFTNPNTRLVKFEIERGKLTINAYQNQTGEGTEYMDVDYEDKEKLVIGFNNNYLLEILKRIETENVKFKFKGEMFAVIIENEISKVDQEAVYIIMPLRLK</sequence>
<dbReference type="Pfam" id="PF02768">
    <property type="entry name" value="DNA_pol3_beta_3"/>
    <property type="match status" value="1"/>
</dbReference>
<evidence type="ECO:0000256" key="6">
    <source>
        <dbReference type="ARBA" id="ARBA00022705"/>
    </source>
</evidence>
<dbReference type="EMBL" id="DMZY01000226">
    <property type="protein sequence ID" value="HAV93037.1"/>
    <property type="molecule type" value="Genomic_DNA"/>
</dbReference>
<dbReference type="InterPro" id="IPR022635">
    <property type="entry name" value="DNA_polIII_beta_C"/>
</dbReference>
<dbReference type="InterPro" id="IPR001001">
    <property type="entry name" value="DNA_polIII_beta"/>
</dbReference>
<dbReference type="GO" id="GO:0005737">
    <property type="term" value="C:cytoplasm"/>
    <property type="evidence" value="ECO:0007669"/>
    <property type="project" value="UniProtKB-SubCell"/>
</dbReference>
<keyword evidence="7 9" id="KW-0239">DNA-directed DNA polymerase</keyword>
<dbReference type="GO" id="GO:0008408">
    <property type="term" value="F:3'-5' exonuclease activity"/>
    <property type="evidence" value="ECO:0007669"/>
    <property type="project" value="InterPro"/>
</dbReference>
<dbReference type="CDD" id="cd00140">
    <property type="entry name" value="beta_clamp"/>
    <property type="match status" value="1"/>
</dbReference>
<dbReference type="InterPro" id="IPR022637">
    <property type="entry name" value="DNA_polIII_beta_cen"/>
</dbReference>
<proteinExistence type="inferred from homology"/>
<dbReference type="SMART" id="SM00480">
    <property type="entry name" value="POL3Bc"/>
    <property type="match status" value="1"/>
</dbReference>
<dbReference type="SUPFAM" id="SSF55979">
    <property type="entry name" value="DNA clamp"/>
    <property type="match status" value="3"/>
</dbReference>